<dbReference type="SUPFAM" id="SSF103473">
    <property type="entry name" value="MFS general substrate transporter"/>
    <property type="match status" value="1"/>
</dbReference>
<evidence type="ECO:0008006" key="12">
    <source>
        <dbReference type="Google" id="ProtNLM"/>
    </source>
</evidence>
<evidence type="ECO:0000313" key="10">
    <source>
        <dbReference type="Proteomes" id="UP000663854"/>
    </source>
</evidence>
<feature type="transmembrane region" description="Helical" evidence="7">
    <location>
        <begin position="317"/>
        <end position="335"/>
    </location>
</feature>
<dbReference type="InterPro" id="IPR036259">
    <property type="entry name" value="MFS_trans_sf"/>
</dbReference>
<dbReference type="AlphaFoldDB" id="A0A815Q4G8"/>
<comment type="similarity">
    <text evidence="6">Belongs to the glycoside-pentoside-hexuronide (GPH) cation symporter transporter (TC 2.A.2) family.</text>
</comment>
<protein>
    <recommendedName>
        <fullName evidence="12">Solute carrier family 45 member 3</fullName>
    </recommendedName>
</protein>
<dbReference type="PANTHER" id="PTHR19432:SF37">
    <property type="entry name" value="SOLUTE CARRIER FAMILY 45 MEMBER 3"/>
    <property type="match status" value="1"/>
</dbReference>
<dbReference type="GO" id="GO:0016020">
    <property type="term" value="C:membrane"/>
    <property type="evidence" value="ECO:0007669"/>
    <property type="project" value="UniProtKB-SubCell"/>
</dbReference>
<dbReference type="EMBL" id="CAJNOH010007467">
    <property type="protein sequence ID" value="CAF1458428.1"/>
    <property type="molecule type" value="Genomic_DNA"/>
</dbReference>
<feature type="non-terminal residue" evidence="8">
    <location>
        <position position="1"/>
    </location>
</feature>
<evidence type="ECO:0000256" key="2">
    <source>
        <dbReference type="ARBA" id="ARBA00022448"/>
    </source>
</evidence>
<evidence type="ECO:0000256" key="3">
    <source>
        <dbReference type="ARBA" id="ARBA00022692"/>
    </source>
</evidence>
<sequence>MNTRYLQSICNNDLHHLLIITSLVCGLEFCTASAFTYIPPILLKAGISESLMTWLMGCGPLLGFLLCPVVGHASDRCRSRYGKRRPFIVGFCLTIIFCLILIPQSEAIGELLRAPKLGLYLLVITCVLFDFSAQACFNPCESLIYDVCKGTPQENSCFFVYSFMTSFGGCLGYLITATDWTESFLSNYLQGQEKLTFIVILLFFTITLCSTLISANEKVYDSLDEQISFSDTQIIYSLFPIDFLKYVFYTISNSVKTIITMPFVLRRLTLAECCSWSALMTFNLFFTDFVGQTIYNGDPSADESSVERIRYDQGVRAASYGLLFHCIVGALYAPLLKPLINQFGIHLTFSFGMFIFALSMLVTYISRNIIIVNIMASLTGLGMASLTSIPYTLVMTYYANRE</sequence>
<evidence type="ECO:0000313" key="9">
    <source>
        <dbReference type="EMBL" id="CAF1641232.1"/>
    </source>
</evidence>
<accession>A0A815Q4G8</accession>
<evidence type="ECO:0000256" key="1">
    <source>
        <dbReference type="ARBA" id="ARBA00004141"/>
    </source>
</evidence>
<keyword evidence="3 7" id="KW-0812">Transmembrane</keyword>
<feature type="transmembrane region" description="Helical" evidence="7">
    <location>
        <begin position="16"/>
        <end position="39"/>
    </location>
</feature>
<organism evidence="8 10">
    <name type="scientific">Rotaria sordida</name>
    <dbReference type="NCBI Taxonomy" id="392033"/>
    <lineage>
        <taxon>Eukaryota</taxon>
        <taxon>Metazoa</taxon>
        <taxon>Spiralia</taxon>
        <taxon>Gnathifera</taxon>
        <taxon>Rotifera</taxon>
        <taxon>Eurotatoria</taxon>
        <taxon>Bdelloidea</taxon>
        <taxon>Philodinida</taxon>
        <taxon>Philodinidae</taxon>
        <taxon>Rotaria</taxon>
    </lineage>
</organism>
<evidence type="ECO:0000313" key="11">
    <source>
        <dbReference type="Proteomes" id="UP000663870"/>
    </source>
</evidence>
<evidence type="ECO:0000313" key="8">
    <source>
        <dbReference type="EMBL" id="CAF1458428.1"/>
    </source>
</evidence>
<proteinExistence type="inferred from homology"/>
<dbReference type="Gene3D" id="1.20.1250.20">
    <property type="entry name" value="MFS general substrate transporter like domains"/>
    <property type="match status" value="1"/>
</dbReference>
<keyword evidence="4 7" id="KW-1133">Transmembrane helix</keyword>
<name>A0A815Q4G8_9BILA</name>
<comment type="caution">
    <text evidence="8">The sequence shown here is derived from an EMBL/GenBank/DDBJ whole genome shotgun (WGS) entry which is preliminary data.</text>
</comment>
<keyword evidence="2" id="KW-0813">Transport</keyword>
<keyword evidence="11" id="KW-1185">Reference proteome</keyword>
<keyword evidence="5 7" id="KW-0472">Membrane</keyword>
<feature type="transmembrane region" description="Helical" evidence="7">
    <location>
        <begin position="378"/>
        <end position="399"/>
    </location>
</feature>
<dbReference type="EMBL" id="CAJNOL010009120">
    <property type="protein sequence ID" value="CAF1641232.1"/>
    <property type="molecule type" value="Genomic_DNA"/>
</dbReference>
<dbReference type="GO" id="GO:0008506">
    <property type="term" value="F:sucrose:proton symporter activity"/>
    <property type="evidence" value="ECO:0007669"/>
    <property type="project" value="TreeGrafter"/>
</dbReference>
<gene>
    <name evidence="9" type="ORF">JXQ802_LOCUS53223</name>
    <name evidence="8" type="ORF">PYM288_LOCUS36848</name>
</gene>
<evidence type="ECO:0000256" key="7">
    <source>
        <dbReference type="SAM" id="Phobius"/>
    </source>
</evidence>
<feature type="transmembrane region" description="Helical" evidence="7">
    <location>
        <begin position="158"/>
        <end position="175"/>
    </location>
</feature>
<feature type="transmembrane region" description="Helical" evidence="7">
    <location>
        <begin position="51"/>
        <end position="74"/>
    </location>
</feature>
<evidence type="ECO:0000256" key="6">
    <source>
        <dbReference type="ARBA" id="ARBA00038193"/>
    </source>
</evidence>
<dbReference type="Pfam" id="PF07690">
    <property type="entry name" value="MFS_1"/>
    <property type="match status" value="1"/>
</dbReference>
<evidence type="ECO:0000256" key="5">
    <source>
        <dbReference type="ARBA" id="ARBA00023136"/>
    </source>
</evidence>
<evidence type="ECO:0000256" key="4">
    <source>
        <dbReference type="ARBA" id="ARBA00022989"/>
    </source>
</evidence>
<feature type="transmembrane region" description="Helical" evidence="7">
    <location>
        <begin position="117"/>
        <end position="137"/>
    </location>
</feature>
<dbReference type="Proteomes" id="UP000663854">
    <property type="component" value="Unassembled WGS sequence"/>
</dbReference>
<reference evidence="8" key="1">
    <citation type="submission" date="2021-02" db="EMBL/GenBank/DDBJ databases">
        <authorList>
            <person name="Nowell W R."/>
        </authorList>
    </citation>
    <scope>NUCLEOTIDE SEQUENCE</scope>
</reference>
<comment type="subcellular location">
    <subcellularLocation>
        <location evidence="1">Membrane</location>
        <topology evidence="1">Multi-pass membrane protein</topology>
    </subcellularLocation>
</comment>
<dbReference type="InterPro" id="IPR011701">
    <property type="entry name" value="MFS"/>
</dbReference>
<feature type="transmembrane region" description="Helical" evidence="7">
    <location>
        <begin position="86"/>
        <end position="105"/>
    </location>
</feature>
<dbReference type="Proteomes" id="UP000663870">
    <property type="component" value="Unassembled WGS sequence"/>
</dbReference>
<dbReference type="PANTHER" id="PTHR19432">
    <property type="entry name" value="SUGAR TRANSPORTER"/>
    <property type="match status" value="1"/>
</dbReference>
<feature type="transmembrane region" description="Helical" evidence="7">
    <location>
        <begin position="195"/>
        <end position="215"/>
    </location>
</feature>
<feature type="transmembrane region" description="Helical" evidence="7">
    <location>
        <begin position="347"/>
        <end position="366"/>
    </location>
</feature>